<sequence>MVGIKSFDGMVFICNNCDGTFDTNLGSYIQTIQIRKVS</sequence>
<dbReference type="AlphaFoldDB" id="A0A382AEA2"/>
<reference evidence="1" key="1">
    <citation type="submission" date="2018-05" db="EMBL/GenBank/DDBJ databases">
        <authorList>
            <person name="Lanie J.A."/>
            <person name="Ng W.-L."/>
            <person name="Kazmierczak K.M."/>
            <person name="Andrzejewski T.M."/>
            <person name="Davidsen T.M."/>
            <person name="Wayne K.J."/>
            <person name="Tettelin H."/>
            <person name="Glass J.I."/>
            <person name="Rusch D."/>
            <person name="Podicherti R."/>
            <person name="Tsui H.-C.T."/>
            <person name="Winkler M.E."/>
        </authorList>
    </citation>
    <scope>NUCLEOTIDE SEQUENCE</scope>
</reference>
<proteinExistence type="predicted"/>
<name>A0A382AEA2_9ZZZZ</name>
<accession>A0A382AEA2</accession>
<protein>
    <submittedName>
        <fullName evidence="1">Uncharacterized protein</fullName>
    </submittedName>
</protein>
<gene>
    <name evidence="1" type="ORF">METZ01_LOCUS152276</name>
</gene>
<evidence type="ECO:0000313" key="1">
    <source>
        <dbReference type="EMBL" id="SVA99422.1"/>
    </source>
</evidence>
<organism evidence="1">
    <name type="scientific">marine metagenome</name>
    <dbReference type="NCBI Taxonomy" id="408172"/>
    <lineage>
        <taxon>unclassified sequences</taxon>
        <taxon>metagenomes</taxon>
        <taxon>ecological metagenomes</taxon>
    </lineage>
</organism>
<dbReference type="EMBL" id="UINC01024885">
    <property type="protein sequence ID" value="SVA99422.1"/>
    <property type="molecule type" value="Genomic_DNA"/>
</dbReference>